<proteinExistence type="predicted"/>
<protein>
    <submittedName>
        <fullName evidence="2">Putative ribonuclease H protein</fullName>
        <ecNumber evidence="2">3.1.13.-</ecNumber>
    </submittedName>
</protein>
<dbReference type="EMBL" id="KN649412">
    <property type="protein sequence ID" value="KHN33900.1"/>
    <property type="molecule type" value="Genomic_DNA"/>
</dbReference>
<dbReference type="EC" id="3.1.13.-" evidence="2"/>
<feature type="non-terminal residue" evidence="2">
    <location>
        <position position="1"/>
    </location>
</feature>
<gene>
    <name evidence="2" type="ORF">glysoja_031762</name>
</gene>
<dbReference type="Pfam" id="PF13966">
    <property type="entry name" value="zf-RVT"/>
    <property type="match status" value="1"/>
</dbReference>
<name>A0A0B2RL19_GLYSO</name>
<dbReference type="AlphaFoldDB" id="A0A0B2RL19"/>
<evidence type="ECO:0000259" key="1">
    <source>
        <dbReference type="Pfam" id="PF13966"/>
    </source>
</evidence>
<reference evidence="2" key="1">
    <citation type="submission" date="2014-07" db="EMBL/GenBank/DDBJ databases">
        <title>Identification of a novel salt tolerance gene in wild soybean by whole-genome sequencing.</title>
        <authorList>
            <person name="Lam H.-M."/>
            <person name="Qi X."/>
            <person name="Li M.-W."/>
            <person name="Liu X."/>
            <person name="Xie M."/>
            <person name="Ni M."/>
            <person name="Xu X."/>
        </authorList>
    </citation>
    <scope>NUCLEOTIDE SEQUENCE [LARGE SCALE GENOMIC DNA]</scope>
    <source>
        <tissue evidence="2">Root</tissue>
    </source>
</reference>
<organism evidence="2">
    <name type="scientific">Glycine soja</name>
    <name type="common">Wild soybean</name>
    <dbReference type="NCBI Taxonomy" id="3848"/>
    <lineage>
        <taxon>Eukaryota</taxon>
        <taxon>Viridiplantae</taxon>
        <taxon>Streptophyta</taxon>
        <taxon>Embryophyta</taxon>
        <taxon>Tracheophyta</taxon>
        <taxon>Spermatophyta</taxon>
        <taxon>Magnoliopsida</taxon>
        <taxon>eudicotyledons</taxon>
        <taxon>Gunneridae</taxon>
        <taxon>Pentapetalae</taxon>
        <taxon>rosids</taxon>
        <taxon>fabids</taxon>
        <taxon>Fabales</taxon>
        <taxon>Fabaceae</taxon>
        <taxon>Papilionoideae</taxon>
        <taxon>50 kb inversion clade</taxon>
        <taxon>NPAAA clade</taxon>
        <taxon>indigoferoid/millettioid clade</taxon>
        <taxon>Phaseoleae</taxon>
        <taxon>Glycine</taxon>
        <taxon>Glycine subgen. Soja</taxon>
    </lineage>
</organism>
<accession>A0A0B2RL19</accession>
<keyword evidence="2" id="KW-0378">Hydrolase</keyword>
<dbReference type="GO" id="GO:0016787">
    <property type="term" value="F:hydrolase activity"/>
    <property type="evidence" value="ECO:0007669"/>
    <property type="project" value="UniProtKB-KW"/>
</dbReference>
<evidence type="ECO:0000313" key="2">
    <source>
        <dbReference type="EMBL" id="KHN33900.1"/>
    </source>
</evidence>
<sequence>HWVNWETISLPKALGGLNIRPSRHVNISLLGKHAWDFLREKQKLWVQMLESKYLRQGESLLEASTLDGASYTWNSIVKATNHLYLGFQYRLGRGDISLWYDKWLTDDYLCHLVPFVNIQDTQLKAQDIFQDGIWHFEKLSTPLPMETKKQIQSYILNDNMEDVIVWGPSGDKIFTATTAFKWLIAVNSLPISQFGNWSWIWKLQIPENIKHFFWLTFHGSLPTNEFRVFRHLSIVSSCNRCMHGQEIILHLLRDCHYSRQVWQFLQLDHDSNFYVANYMDWIVNNINSVRGILFAVTCWTIWKSRNSLIFPNKRWTTWQIVNQVNILFNDVINTLQQPTQPRIGRNVSWDPPTFPFVKLNTDGSSISNPGDSGYGGIIRDHVGNM</sequence>
<feature type="non-terminal residue" evidence="2">
    <location>
        <position position="385"/>
    </location>
</feature>
<dbReference type="InterPro" id="IPR026960">
    <property type="entry name" value="RVT-Znf"/>
</dbReference>
<feature type="domain" description="Reverse transcriptase zinc-binding" evidence="1">
    <location>
        <begin position="192"/>
        <end position="262"/>
    </location>
</feature>
<dbReference type="PANTHER" id="PTHR33116:SF78">
    <property type="entry name" value="OS12G0587133 PROTEIN"/>
    <property type="match status" value="1"/>
</dbReference>
<dbReference type="Proteomes" id="UP000053555">
    <property type="component" value="Unassembled WGS sequence"/>
</dbReference>
<dbReference type="PANTHER" id="PTHR33116">
    <property type="entry name" value="REVERSE TRANSCRIPTASE ZINC-BINDING DOMAIN-CONTAINING PROTEIN-RELATED-RELATED"/>
    <property type="match status" value="1"/>
</dbReference>